<gene>
    <name evidence="1" type="ORF">HL667_25385</name>
</gene>
<dbReference type="PANTHER" id="PTHR33835">
    <property type="entry name" value="YALI0C07656P"/>
    <property type="match status" value="1"/>
</dbReference>
<keyword evidence="2" id="KW-1185">Reference proteome</keyword>
<reference evidence="1" key="1">
    <citation type="submission" date="2020-05" db="EMBL/GenBank/DDBJ databases">
        <title>Nod-independent and nitrogen-fixing Bradyrhizobium aeschynomene sp. nov. isolated from nodules of Aeschynomene indica.</title>
        <authorList>
            <person name="Zhang Z."/>
        </authorList>
    </citation>
    <scope>NUCLEOTIDE SEQUENCE</scope>
    <source>
        <strain evidence="1">83012</strain>
    </source>
</reference>
<dbReference type="RefSeq" id="WP_172113425.1">
    <property type="nucleotide sequence ID" value="NZ_JABFDN010000010.1"/>
</dbReference>
<sequence>MCRDDSFATYQPLNTLKPVADNLWIVDGPVIRFGVPGLKFPFPTRMTVVRCASGDLFIHSPTPLTPALRAEIDREGRVRDIIGPNRIHYWWIPDWQADFPDAAIYLAPGIRAQAKGRIDFESRPLDRSTGYPWDDEIATLPVVGSYMTEVVFFHRPSRTLILTDLMENFEPAKIGAGLARYLSWIGGVGPPHGGLPRDLRLTFTWRHRRELRAAVETMLGWHPERIVIAHGAWHEADGTEILREAFRWLLRP</sequence>
<protein>
    <submittedName>
        <fullName evidence="1">DUF4336 domain-containing protein</fullName>
    </submittedName>
</protein>
<dbReference type="Proteomes" id="UP000886476">
    <property type="component" value="Unassembled WGS sequence"/>
</dbReference>
<proteinExistence type="predicted"/>
<dbReference type="InterPro" id="IPR036866">
    <property type="entry name" value="RibonucZ/Hydroxyglut_hydro"/>
</dbReference>
<dbReference type="SUPFAM" id="SSF56281">
    <property type="entry name" value="Metallo-hydrolase/oxidoreductase"/>
    <property type="match status" value="1"/>
</dbReference>
<dbReference type="InterPro" id="IPR025638">
    <property type="entry name" value="DUF4336"/>
</dbReference>
<name>A0ABX2CJG3_9BRAD</name>
<evidence type="ECO:0000313" key="2">
    <source>
        <dbReference type="Proteomes" id="UP000886476"/>
    </source>
</evidence>
<comment type="caution">
    <text evidence="1">The sequence shown here is derived from an EMBL/GenBank/DDBJ whole genome shotgun (WGS) entry which is preliminary data.</text>
</comment>
<organism evidence="1 2">
    <name type="scientific">Bradyrhizobium aeschynomenes</name>
    <dbReference type="NCBI Taxonomy" id="2734909"/>
    <lineage>
        <taxon>Bacteria</taxon>
        <taxon>Pseudomonadati</taxon>
        <taxon>Pseudomonadota</taxon>
        <taxon>Alphaproteobacteria</taxon>
        <taxon>Hyphomicrobiales</taxon>
        <taxon>Nitrobacteraceae</taxon>
        <taxon>Bradyrhizobium</taxon>
    </lineage>
</organism>
<dbReference type="EMBL" id="JABFDN010000010">
    <property type="protein sequence ID" value="NPU68358.1"/>
    <property type="molecule type" value="Genomic_DNA"/>
</dbReference>
<evidence type="ECO:0000313" key="1">
    <source>
        <dbReference type="EMBL" id="NPU68358.1"/>
    </source>
</evidence>
<dbReference type="Pfam" id="PF14234">
    <property type="entry name" value="DUF4336"/>
    <property type="match status" value="1"/>
</dbReference>
<accession>A0ABX2CJG3</accession>
<dbReference type="PANTHER" id="PTHR33835:SF1">
    <property type="entry name" value="METALLO-BETA-LACTAMASE DOMAIN-CONTAINING PROTEIN"/>
    <property type="match status" value="1"/>
</dbReference>